<feature type="binding site" evidence="7">
    <location>
        <position position="53"/>
    </location>
    <ligand>
        <name>Fe cation</name>
        <dbReference type="ChEBI" id="CHEBI:24875"/>
        <label>1</label>
    </ligand>
</feature>
<dbReference type="eggNOG" id="COG2193">
    <property type="taxonomic scope" value="Bacteria"/>
</dbReference>
<sequence length="138" mass="16026">MASKELLDLLNDAIARELQVSIQYMWQHVQWKGAEHFAVKDELKKIAIQEMKHAESIAERLFYLGGIPTTKPSPIFIGETLKEMLEQDVKDEQNAIELYKKIIQKAREEGDITTAKLFEDILKDEEEHHDTFTSLLEK</sequence>
<feature type="binding site" evidence="7">
    <location>
        <position position="17"/>
    </location>
    <ligand>
        <name>Fe cation</name>
        <dbReference type="ChEBI" id="CHEBI:24875"/>
        <label>1</label>
    </ligand>
</feature>
<dbReference type="PANTHER" id="PTHR30295:SF0">
    <property type="entry name" value="BACTERIOFERRITIN"/>
    <property type="match status" value="1"/>
</dbReference>
<organism evidence="10 11">
    <name type="scientific">Dictyoglomus turgidum (strain DSM 6724 / Z-1310)</name>
    <dbReference type="NCBI Taxonomy" id="515635"/>
    <lineage>
        <taxon>Bacteria</taxon>
        <taxon>Pseudomonadati</taxon>
        <taxon>Dictyoglomota</taxon>
        <taxon>Dictyoglomia</taxon>
        <taxon>Dictyoglomales</taxon>
        <taxon>Dictyoglomaceae</taxon>
        <taxon>Dictyoglomus</taxon>
    </lineage>
</organism>
<evidence type="ECO:0000313" key="10">
    <source>
        <dbReference type="EMBL" id="ACK41352.1"/>
    </source>
</evidence>
<dbReference type="SUPFAM" id="SSF47240">
    <property type="entry name" value="Ferritin-like"/>
    <property type="match status" value="1"/>
</dbReference>
<dbReference type="GO" id="GO:0005829">
    <property type="term" value="C:cytosol"/>
    <property type="evidence" value="ECO:0000318"/>
    <property type="project" value="GO_Central"/>
</dbReference>
<evidence type="ECO:0000256" key="4">
    <source>
        <dbReference type="ARBA" id="ARBA00022723"/>
    </source>
</evidence>
<dbReference type="InParanoid" id="B8DYH0"/>
<dbReference type="Pfam" id="PF00210">
    <property type="entry name" value="Ferritin"/>
    <property type="match status" value="1"/>
</dbReference>
<keyword evidence="2 6" id="KW-0409">Iron storage</keyword>
<feature type="binding site" description="axial binding residue" evidence="7">
    <location>
        <position position="51"/>
    </location>
    <ligand>
        <name>heme b</name>
        <dbReference type="ChEBI" id="CHEBI:60344"/>
        <note>ligand shared between dimeric partners</note>
    </ligand>
    <ligandPart>
        <name>Fe</name>
        <dbReference type="ChEBI" id="CHEBI:18248"/>
    </ligandPart>
</feature>
<dbReference type="KEGG" id="dtu:Dtur_0011"/>
<keyword evidence="4 6" id="KW-0479">Metal-binding</keyword>
<feature type="binding site" evidence="7">
    <location>
        <position position="126"/>
    </location>
    <ligand>
        <name>Fe cation</name>
        <dbReference type="ChEBI" id="CHEBI:24875"/>
        <label>1</label>
    </ligand>
</feature>
<dbReference type="EC" id="1.16.3.1" evidence="6"/>
<evidence type="ECO:0000256" key="8">
    <source>
        <dbReference type="SAM" id="Coils"/>
    </source>
</evidence>
<dbReference type="GO" id="GO:0020037">
    <property type="term" value="F:heme binding"/>
    <property type="evidence" value="ECO:0000318"/>
    <property type="project" value="GO_Central"/>
</dbReference>
<protein>
    <recommendedName>
        <fullName evidence="6">Bacterioferritin</fullName>
        <ecNumber evidence="6">1.16.3.1</ecNumber>
    </recommendedName>
</protein>
<name>B8DYH0_DICTD</name>
<dbReference type="Gene3D" id="1.20.1260.10">
    <property type="match status" value="1"/>
</dbReference>
<dbReference type="InterPro" id="IPR012347">
    <property type="entry name" value="Ferritin-like"/>
</dbReference>
<keyword evidence="3" id="KW-0349">Heme</keyword>
<evidence type="ECO:0000256" key="6">
    <source>
        <dbReference type="PIRNR" id="PIRNR002560"/>
    </source>
</evidence>
<evidence type="ECO:0000256" key="2">
    <source>
        <dbReference type="ARBA" id="ARBA00022434"/>
    </source>
</evidence>
<dbReference type="GO" id="GO:0008199">
    <property type="term" value="F:ferric iron binding"/>
    <property type="evidence" value="ECO:0007669"/>
    <property type="project" value="InterPro"/>
</dbReference>
<gene>
    <name evidence="10" type="ordered locus">Dtur_0011</name>
</gene>
<accession>B8DYH0</accession>
<keyword evidence="8" id="KW-0175">Coiled coil</keyword>
<dbReference type="EnsemblBacteria" id="ACK41352">
    <property type="protein sequence ID" value="ACK41352"/>
    <property type="gene ID" value="Dtur_0011"/>
</dbReference>
<evidence type="ECO:0000256" key="7">
    <source>
        <dbReference type="PIRSR" id="PIRSR002560-1"/>
    </source>
</evidence>
<keyword evidence="11" id="KW-1185">Reference proteome</keyword>
<dbReference type="PROSITE" id="PS50905">
    <property type="entry name" value="FERRITIN_LIKE"/>
    <property type="match status" value="1"/>
</dbReference>
<dbReference type="InterPro" id="IPR002024">
    <property type="entry name" value="Bacterioferritin"/>
</dbReference>
<dbReference type="InterPro" id="IPR008331">
    <property type="entry name" value="Ferritin_DPS_dom"/>
</dbReference>
<feature type="binding site" evidence="7">
    <location>
        <position position="92"/>
    </location>
    <ligand>
        <name>Fe cation</name>
        <dbReference type="ChEBI" id="CHEBI:24875"/>
        <label>2</label>
    </ligand>
</feature>
<evidence type="ECO:0000313" key="11">
    <source>
        <dbReference type="Proteomes" id="UP000007719"/>
    </source>
</evidence>
<dbReference type="STRING" id="515635.Dtur_0011"/>
<dbReference type="Proteomes" id="UP000007719">
    <property type="component" value="Chromosome"/>
</dbReference>
<dbReference type="GO" id="GO:0006826">
    <property type="term" value="P:iron ion transport"/>
    <property type="evidence" value="ECO:0007669"/>
    <property type="project" value="InterPro"/>
</dbReference>
<comment type="similarity">
    <text evidence="1 6">Belongs to the bacterioferritin family.</text>
</comment>
<feature type="binding site" evidence="7">
    <location>
        <position position="50"/>
    </location>
    <ligand>
        <name>Fe cation</name>
        <dbReference type="ChEBI" id="CHEBI:24875"/>
        <label>2</label>
    </ligand>
</feature>
<dbReference type="AlphaFoldDB" id="B8DYH0"/>
<dbReference type="RefSeq" id="WP_012582438.1">
    <property type="nucleotide sequence ID" value="NC_011661.1"/>
</dbReference>
<reference evidence="11" key="1">
    <citation type="journal article" date="2016" name="Front. Microbiol.">
        <title>The complete genome sequence of hyperthermophile Dictyoglomus turgidum DSM 6724 reveals a specialized carbohydrate fermentor.</title>
        <authorList>
            <person name="Brumm P.J."/>
            <person name="Gowda K."/>
            <person name="Robb F.T."/>
            <person name="Mead D.A."/>
        </authorList>
    </citation>
    <scope>NUCLEOTIDE SEQUENCE [LARGE SCALE GENOMIC DNA]</scope>
    <source>
        <strain evidence="11">DSM 6724 / Z-1310</strain>
    </source>
</reference>
<feature type="domain" description="Ferritin-like diiron" evidence="9">
    <location>
        <begin position="1"/>
        <end position="138"/>
    </location>
</feature>
<dbReference type="GO" id="GO:0006879">
    <property type="term" value="P:intracellular iron ion homeostasis"/>
    <property type="evidence" value="ECO:0007669"/>
    <property type="project" value="UniProtKB-KW"/>
</dbReference>
<comment type="catalytic activity">
    <reaction evidence="6">
        <text>4 Fe(2+) + O2 + 4 H(+) = 4 Fe(3+) + 2 H2O</text>
        <dbReference type="Rhea" id="RHEA:11148"/>
        <dbReference type="ChEBI" id="CHEBI:15377"/>
        <dbReference type="ChEBI" id="CHEBI:15378"/>
        <dbReference type="ChEBI" id="CHEBI:15379"/>
        <dbReference type="ChEBI" id="CHEBI:29033"/>
        <dbReference type="ChEBI" id="CHEBI:29034"/>
        <dbReference type="EC" id="1.16.3.1"/>
    </reaction>
</comment>
<dbReference type="InterPro" id="IPR009040">
    <property type="entry name" value="Ferritin-like_diiron"/>
</dbReference>
<evidence type="ECO:0000259" key="9">
    <source>
        <dbReference type="PROSITE" id="PS50905"/>
    </source>
</evidence>
<dbReference type="HOGENOM" id="CLU_104506_1_1_0"/>
<evidence type="ECO:0000256" key="5">
    <source>
        <dbReference type="ARBA" id="ARBA00023004"/>
    </source>
</evidence>
<feature type="binding site" evidence="7">
    <location>
        <position position="129"/>
    </location>
    <ligand>
        <name>Fe cation</name>
        <dbReference type="ChEBI" id="CHEBI:24875"/>
        <label>2</label>
    </ligand>
</feature>
<feature type="binding site" evidence="7">
    <location>
        <position position="50"/>
    </location>
    <ligand>
        <name>Fe cation</name>
        <dbReference type="ChEBI" id="CHEBI:24875"/>
        <label>1</label>
    </ligand>
</feature>
<feature type="binding site" evidence="7">
    <location>
        <position position="126"/>
    </location>
    <ligand>
        <name>Fe cation</name>
        <dbReference type="ChEBI" id="CHEBI:24875"/>
        <label>2</label>
    </ligand>
</feature>
<dbReference type="InterPro" id="IPR009078">
    <property type="entry name" value="Ferritin-like_SF"/>
</dbReference>
<dbReference type="GO" id="GO:0005506">
    <property type="term" value="F:iron ion binding"/>
    <property type="evidence" value="ECO:0000318"/>
    <property type="project" value="GO_Central"/>
</dbReference>
<keyword evidence="5 6" id="KW-0408">Iron</keyword>
<dbReference type="PANTHER" id="PTHR30295">
    <property type="entry name" value="BACTERIOFERRITIN"/>
    <property type="match status" value="1"/>
</dbReference>
<evidence type="ECO:0000256" key="1">
    <source>
        <dbReference type="ARBA" id="ARBA00008093"/>
    </source>
</evidence>
<feature type="coiled-coil region" evidence="8">
    <location>
        <begin position="82"/>
        <end position="109"/>
    </location>
</feature>
<dbReference type="OrthoDB" id="9792238at2"/>
<evidence type="ECO:0000256" key="3">
    <source>
        <dbReference type="ARBA" id="ARBA00022617"/>
    </source>
</evidence>
<dbReference type="PIRSF" id="PIRSF002560">
    <property type="entry name" value="Bacterioferritin"/>
    <property type="match status" value="1"/>
</dbReference>
<comment type="function">
    <text evidence="6">Iron-storage protein, whose ferroxidase center binds Fe(2+), oxidizes it using dioxygen to Fe(3+), and participates in the subsequent Fe(3+) oxide mineral core formation within the central cavity of the BFR protein shell.</text>
</comment>
<dbReference type="GO" id="GO:0004322">
    <property type="term" value="F:ferroxidase activity"/>
    <property type="evidence" value="ECO:0000318"/>
    <property type="project" value="GO_Central"/>
</dbReference>
<proteinExistence type="inferred from homology"/>
<dbReference type="EMBL" id="CP001251">
    <property type="protein sequence ID" value="ACK41352.1"/>
    <property type="molecule type" value="Genomic_DNA"/>
</dbReference>